<dbReference type="Proteomes" id="UP001434737">
    <property type="component" value="Chromosome"/>
</dbReference>
<gene>
    <name evidence="3" type="ORF">V3I05_02815</name>
</gene>
<name>A0ABZ3F7H7_9HELI</name>
<dbReference type="Gene3D" id="1.20.1260.10">
    <property type="match status" value="1"/>
</dbReference>
<dbReference type="RefSeq" id="WP_343353934.1">
    <property type="nucleotide sequence ID" value="NZ_CP145316.1"/>
</dbReference>
<dbReference type="InterPro" id="IPR012347">
    <property type="entry name" value="Ferritin-like"/>
</dbReference>
<sequence>MRILQPIFLYVMCVYVLMAADTNTPPHTMQHHEQILQSTSSPSLTEQMMNLMHESMMEVPFVEEDNLDFNYLSNMIPHHQGAIEAAELFLKHSKNQKLRAIAQNIIKTQQAEIATYELLITQLKEQKKLYSPKEVTLYNAQAKADMESMLQAMNEVALNQSLNRVFLAGMIPHHQGAITASKQILQYTQNAEIKAIAQQIISTQEAEIETFQTLLQTIR</sequence>
<proteinExistence type="predicted"/>
<dbReference type="EMBL" id="CP145316">
    <property type="protein sequence ID" value="XAM18630.1"/>
    <property type="molecule type" value="Genomic_DNA"/>
</dbReference>
<evidence type="ECO:0000256" key="1">
    <source>
        <dbReference type="SAM" id="SignalP"/>
    </source>
</evidence>
<evidence type="ECO:0000313" key="3">
    <source>
        <dbReference type="EMBL" id="XAM18630.1"/>
    </source>
</evidence>
<keyword evidence="4" id="KW-1185">Reference proteome</keyword>
<accession>A0ABZ3F7H7</accession>
<reference evidence="3 4" key="1">
    <citation type="submission" date="2024-02" db="EMBL/GenBank/DDBJ databases">
        <title>Genome and pathogenicity analysis of Helicobacter mastomyrinus isolated from mice.</title>
        <authorList>
            <person name="Zhu L."/>
        </authorList>
    </citation>
    <scope>NUCLEOTIDE SEQUENCE [LARGE SCALE GENOMIC DNA]</scope>
    <source>
        <strain evidence="3 4">Hm-17</strain>
    </source>
</reference>
<feature type="domain" description="DUF305" evidence="2">
    <location>
        <begin position="68"/>
        <end position="215"/>
    </location>
</feature>
<protein>
    <submittedName>
        <fullName evidence="3">DUF305 domain-containing protein</fullName>
    </submittedName>
</protein>
<dbReference type="PANTHER" id="PTHR36933:SF1">
    <property type="entry name" value="SLL0788 PROTEIN"/>
    <property type="match status" value="1"/>
</dbReference>
<evidence type="ECO:0000259" key="2">
    <source>
        <dbReference type="Pfam" id="PF03713"/>
    </source>
</evidence>
<evidence type="ECO:0000313" key="4">
    <source>
        <dbReference type="Proteomes" id="UP001434737"/>
    </source>
</evidence>
<keyword evidence="1" id="KW-0732">Signal</keyword>
<dbReference type="Pfam" id="PF03713">
    <property type="entry name" value="DUF305"/>
    <property type="match status" value="1"/>
</dbReference>
<dbReference type="PANTHER" id="PTHR36933">
    <property type="entry name" value="SLL0788 PROTEIN"/>
    <property type="match status" value="1"/>
</dbReference>
<feature type="chain" id="PRO_5046096206" evidence="1">
    <location>
        <begin position="20"/>
        <end position="219"/>
    </location>
</feature>
<organism evidence="3 4">
    <name type="scientific">Helicobacter mastomyrinus</name>
    <dbReference type="NCBI Taxonomy" id="287948"/>
    <lineage>
        <taxon>Bacteria</taxon>
        <taxon>Pseudomonadati</taxon>
        <taxon>Campylobacterota</taxon>
        <taxon>Epsilonproteobacteria</taxon>
        <taxon>Campylobacterales</taxon>
        <taxon>Helicobacteraceae</taxon>
        <taxon>Helicobacter</taxon>
    </lineage>
</organism>
<feature type="signal peptide" evidence="1">
    <location>
        <begin position="1"/>
        <end position="19"/>
    </location>
</feature>
<dbReference type="InterPro" id="IPR005183">
    <property type="entry name" value="DUF305_CopM-like"/>
</dbReference>